<dbReference type="GeneID" id="84590041"/>
<dbReference type="RefSeq" id="XP_059603284.1">
    <property type="nucleotide sequence ID" value="XM_059750400.1"/>
</dbReference>
<dbReference type="VEuPathDB" id="FungiDB:An01g09230"/>
<gene>
    <name evidence="2" type="ORF">An01g09230</name>
</gene>
<name>A0AAJ8BU21_ASPNG</name>
<reference evidence="2" key="2">
    <citation type="submission" date="2025-08" db="UniProtKB">
        <authorList>
            <consortium name="RefSeq"/>
        </authorList>
    </citation>
    <scope>IDENTIFICATION</scope>
</reference>
<sequence length="247" mass="26492">MARPGEPKDDRGGNWGDIASGHPDPQDQSLRKPFTRATGLFYPSFARNPILRSVAMKDPTTRISNAKAGYPFASLSMPQSTRRFSCATFSLPGDPASPAGKASNRSLSLQNLTNEMVQVLGANLERSGRTSERLNNDHTWTTGGIVQGSIDERVKPVRAAIPHSGHWGLLGGIEGSDPAESGTGLVSDSRTREPPSLSGYDILTINIHYPRSAFDGSKPFNPTSANMMHTTHAGPSPLVNSSGVWNR</sequence>
<feature type="compositionally biased region" description="Basic and acidic residues" evidence="1">
    <location>
        <begin position="1"/>
        <end position="12"/>
    </location>
</feature>
<feature type="region of interest" description="Disordered" evidence="1">
    <location>
        <begin position="1"/>
        <end position="31"/>
    </location>
</feature>
<reference evidence="2" key="1">
    <citation type="submission" date="2025-02" db="EMBL/GenBank/DDBJ databases">
        <authorList>
            <consortium name="NCBI Genome Project"/>
        </authorList>
    </citation>
    <scope>NUCLEOTIDE SEQUENCE</scope>
</reference>
<dbReference type="AlphaFoldDB" id="A0AAJ8BU21"/>
<protein>
    <submittedName>
        <fullName evidence="2">Uncharacterized protein</fullName>
    </submittedName>
</protein>
<evidence type="ECO:0000313" key="2">
    <source>
        <dbReference type="RefSeq" id="XP_059603284.1"/>
    </source>
</evidence>
<dbReference type="KEGG" id="ang:An01g09230"/>
<accession>A0AAJ8BU21</accession>
<proteinExistence type="predicted"/>
<evidence type="ECO:0000256" key="1">
    <source>
        <dbReference type="SAM" id="MobiDB-lite"/>
    </source>
</evidence>
<organism evidence="2">
    <name type="scientific">Aspergillus niger</name>
    <dbReference type="NCBI Taxonomy" id="5061"/>
    <lineage>
        <taxon>Eukaryota</taxon>
        <taxon>Fungi</taxon>
        <taxon>Dikarya</taxon>
        <taxon>Ascomycota</taxon>
        <taxon>Pezizomycotina</taxon>
        <taxon>Eurotiomycetes</taxon>
        <taxon>Eurotiomycetidae</taxon>
        <taxon>Eurotiales</taxon>
        <taxon>Aspergillaceae</taxon>
        <taxon>Aspergillus</taxon>
        <taxon>Aspergillus subgen. Circumdati</taxon>
    </lineage>
</organism>